<feature type="signal peptide" evidence="2">
    <location>
        <begin position="1"/>
        <end position="20"/>
    </location>
</feature>
<evidence type="ECO:0000313" key="5">
    <source>
        <dbReference type="EMBL" id="EWM29347.1"/>
    </source>
</evidence>
<evidence type="ECO:0000313" key="6">
    <source>
        <dbReference type="Proteomes" id="UP000019335"/>
    </source>
</evidence>
<dbReference type="InterPro" id="IPR016040">
    <property type="entry name" value="NAD(P)-bd_dom"/>
</dbReference>
<feature type="domain" description="NADH:ubiquinone oxidoreductase intermediate-associated protein 30" evidence="3">
    <location>
        <begin position="266"/>
        <end position="439"/>
    </location>
</feature>
<evidence type="ECO:0000256" key="1">
    <source>
        <dbReference type="SAM" id="MobiDB-lite"/>
    </source>
</evidence>
<dbReference type="InterPro" id="IPR036291">
    <property type="entry name" value="NAD(P)-bd_dom_sf"/>
</dbReference>
<keyword evidence="2" id="KW-0732">Signal</keyword>
<dbReference type="Pfam" id="PF08547">
    <property type="entry name" value="CIA30"/>
    <property type="match status" value="1"/>
</dbReference>
<keyword evidence="5" id="KW-0830">Ubiquinone</keyword>
<dbReference type="Proteomes" id="UP000019335">
    <property type="component" value="Chromosome 3"/>
</dbReference>
<gene>
    <name evidence="5" type="ORF">Naga_100028g12</name>
</gene>
<proteinExistence type="predicted"/>
<feature type="chain" id="PRO_5004904608" evidence="2">
    <location>
        <begin position="21"/>
        <end position="598"/>
    </location>
</feature>
<keyword evidence="6" id="KW-1185">Reference proteome</keyword>
<feature type="domain" description="NAD(P)-binding" evidence="4">
    <location>
        <begin position="121"/>
        <end position="203"/>
    </location>
</feature>
<dbReference type="EMBL" id="AZIL01000169">
    <property type="protein sequence ID" value="EWM29347.1"/>
    <property type="molecule type" value="Genomic_DNA"/>
</dbReference>
<protein>
    <submittedName>
        <fullName evidence="5">Nadh:ubiquinone oxidoreductase complex i intermediate-associated protein 30</fullName>
    </submittedName>
</protein>
<evidence type="ECO:0000259" key="4">
    <source>
        <dbReference type="Pfam" id="PF13460"/>
    </source>
</evidence>
<feature type="domain" description="NAD(P)-binding" evidence="4">
    <location>
        <begin position="454"/>
        <end position="553"/>
    </location>
</feature>
<organism evidence="5 6">
    <name type="scientific">Nannochloropsis gaditana</name>
    <dbReference type="NCBI Taxonomy" id="72520"/>
    <lineage>
        <taxon>Eukaryota</taxon>
        <taxon>Sar</taxon>
        <taxon>Stramenopiles</taxon>
        <taxon>Ochrophyta</taxon>
        <taxon>Eustigmatophyceae</taxon>
        <taxon>Eustigmatales</taxon>
        <taxon>Monodopsidaceae</taxon>
        <taxon>Nannochloropsis</taxon>
    </lineage>
</organism>
<dbReference type="InterPro" id="IPR013857">
    <property type="entry name" value="NADH-UbQ_OxRdtase-assoc_prot30"/>
</dbReference>
<dbReference type="Gene3D" id="3.40.50.720">
    <property type="entry name" value="NAD(P)-binding Rossmann-like Domain"/>
    <property type="match status" value="2"/>
</dbReference>
<evidence type="ECO:0000256" key="2">
    <source>
        <dbReference type="SAM" id="SignalP"/>
    </source>
</evidence>
<dbReference type="PANTHER" id="PTHR15020">
    <property type="entry name" value="FLAVIN REDUCTASE-RELATED"/>
    <property type="match status" value="1"/>
</dbReference>
<name>W7TT61_9STRA</name>
<dbReference type="OrthoDB" id="426386at2759"/>
<accession>W7TT61</accession>
<dbReference type="SUPFAM" id="SSF51735">
    <property type="entry name" value="NAD(P)-binding Rossmann-fold domains"/>
    <property type="match status" value="1"/>
</dbReference>
<dbReference type="Pfam" id="PF13460">
    <property type="entry name" value="NAD_binding_10"/>
    <property type="match status" value="2"/>
</dbReference>
<comment type="caution">
    <text evidence="5">The sequence shown here is derived from an EMBL/GenBank/DDBJ whole genome shotgun (WGS) entry which is preliminary data.</text>
</comment>
<feature type="region of interest" description="Disordered" evidence="1">
    <location>
        <begin position="38"/>
        <end position="63"/>
    </location>
</feature>
<evidence type="ECO:0000259" key="3">
    <source>
        <dbReference type="Pfam" id="PF08547"/>
    </source>
</evidence>
<reference evidence="5 6" key="1">
    <citation type="journal article" date="2014" name="Mol. Plant">
        <title>Chromosome Scale Genome Assembly and Transcriptome Profiling of Nannochloropsis gaditana in Nitrogen Depletion.</title>
        <authorList>
            <person name="Corteggiani Carpinelli E."/>
            <person name="Telatin A."/>
            <person name="Vitulo N."/>
            <person name="Forcato C."/>
            <person name="D'Angelo M."/>
            <person name="Schiavon R."/>
            <person name="Vezzi A."/>
            <person name="Giacometti G.M."/>
            <person name="Morosinotto T."/>
            <person name="Valle G."/>
        </authorList>
    </citation>
    <scope>NUCLEOTIDE SEQUENCE [LARGE SCALE GENOMIC DNA]</scope>
    <source>
        <strain evidence="5 6">B-31</strain>
    </source>
</reference>
<dbReference type="AlphaFoldDB" id="W7TT61"/>
<feature type="compositionally biased region" description="Polar residues" evidence="1">
    <location>
        <begin position="52"/>
        <end position="61"/>
    </location>
</feature>
<dbReference type="PANTHER" id="PTHR15020:SF50">
    <property type="entry name" value="UPF0659 PROTEIN YMR090W"/>
    <property type="match status" value="1"/>
</dbReference>
<sequence length="598" mass="64284">MGCKMMAQAFIVCLLTLATSHLLPCTAFMRPFPQPSHAARGLGGGRPRQGSMVMQESSSSKKGWPVGRALRTFLSFNGPRFLSGRRKKKTSGGVGLATATTVTPQLGADLPVGHGIVLVTGATGGVGRRVVSLLLEKGIRVRALARNEQKALAMLNGGQKPEPGALLEIVNADIRDPAALTPELMEGVTAVIGCTAAIVQPKSGDSEDRAKYYQGIVFYEPETLDSPEETDFVGVKNVLAAASKYADVKGCKKLYNCAPAFIDRWQDFASLDDVVMGGTSDSKFTLVPGAGEAGNEDSPSRIAGVFEGMVTTERGFASGGFTSVRTRNLEPPLDLTGYEGLRLRVLGDGNTYKIILRDSDQWDGPSWSTMVPTQAGEWADLDVPFTSLIPVARTRSIPADQRQAFRLDQIFAIQIMLSKFAYDGEVNPTYKDGPFKLVIQSIEAYMGPSAPRTPRFVHISSAGVERPGRPGVVLEEEPPAVRMNDMLGGILTYKLKGEEAIRASGLPYTIIRPCALTEEPANMPLEVDVGDTIKGKVSRDDVARLAVYALACPEATDLTFEVKSSLAFSQQWTAEDAARAPVTDMTQVFAQVKSLSQK</sequence>
<dbReference type="SUPFAM" id="SSF49785">
    <property type="entry name" value="Galactose-binding domain-like"/>
    <property type="match status" value="1"/>
</dbReference>
<dbReference type="InterPro" id="IPR008979">
    <property type="entry name" value="Galactose-bd-like_sf"/>
</dbReference>